<proteinExistence type="predicted"/>
<dbReference type="Proteomes" id="UP000237025">
    <property type="component" value="Unassembled WGS sequence"/>
</dbReference>
<feature type="transmembrane region" description="Helical" evidence="1">
    <location>
        <begin position="76"/>
        <end position="102"/>
    </location>
</feature>
<reference evidence="2 3" key="1">
    <citation type="submission" date="2018-02" db="EMBL/GenBank/DDBJ databases">
        <title>Lelliotia aquatilis sp. nov., isolated from drinking water.</title>
        <authorList>
            <person name="Kaempfer P."/>
            <person name="Glaeser S."/>
            <person name="Exner M."/>
            <person name="Doijad S."/>
            <person name="Chakraborty T."/>
        </authorList>
    </citation>
    <scope>NUCLEOTIDE SEQUENCE [LARGE SCALE GENOMIC DNA]</scope>
    <source>
        <strain evidence="2 3">6331-17</strain>
    </source>
</reference>
<sequence>MQTVSTYKDLANAIACGSNKIEVTGDITKGTVKIVASGAVTWAIAIGAISIAYAAFAMTPATGGTSSALSMIAAPAAVASIGLPATTAAIAIATGAGSISAIKKLRQYKIESHVDGKAILVKR</sequence>
<protein>
    <submittedName>
        <fullName evidence="2">Uncharacterized protein</fullName>
    </submittedName>
</protein>
<evidence type="ECO:0000313" key="3">
    <source>
        <dbReference type="Proteomes" id="UP000237025"/>
    </source>
</evidence>
<evidence type="ECO:0000313" key="2">
    <source>
        <dbReference type="EMBL" id="POZ24215.1"/>
    </source>
</evidence>
<keyword evidence="3" id="KW-1185">Reference proteome</keyword>
<gene>
    <name evidence="2" type="ORF">C3712_08390</name>
</gene>
<keyword evidence="1" id="KW-0472">Membrane</keyword>
<evidence type="ECO:0000256" key="1">
    <source>
        <dbReference type="SAM" id="Phobius"/>
    </source>
</evidence>
<name>A0ABX5A3A9_9ENTR</name>
<dbReference type="EMBL" id="PQVW01000004">
    <property type="protein sequence ID" value="POZ24215.1"/>
    <property type="molecule type" value="Genomic_DNA"/>
</dbReference>
<comment type="caution">
    <text evidence="2">The sequence shown here is derived from an EMBL/GenBank/DDBJ whole genome shotgun (WGS) entry which is preliminary data.</text>
</comment>
<organism evidence="2 3">
    <name type="scientific">Lelliottia aquatilis</name>
    <dbReference type="NCBI Taxonomy" id="2080838"/>
    <lineage>
        <taxon>Bacteria</taxon>
        <taxon>Pseudomonadati</taxon>
        <taxon>Pseudomonadota</taxon>
        <taxon>Gammaproteobacteria</taxon>
        <taxon>Enterobacterales</taxon>
        <taxon>Enterobacteriaceae</taxon>
        <taxon>Lelliottia</taxon>
    </lineage>
</organism>
<feature type="transmembrane region" description="Helical" evidence="1">
    <location>
        <begin position="34"/>
        <end position="56"/>
    </location>
</feature>
<accession>A0ABX5A3A9</accession>
<keyword evidence="1" id="KW-1133">Transmembrane helix</keyword>
<dbReference type="RefSeq" id="WP_103948523.1">
    <property type="nucleotide sequence ID" value="NZ_PQVT01000004.1"/>
</dbReference>
<keyword evidence="1" id="KW-0812">Transmembrane</keyword>